<evidence type="ECO:0000256" key="1">
    <source>
        <dbReference type="ARBA" id="ARBA00024347"/>
    </source>
</evidence>
<dbReference type="EMBL" id="SOYY01000004">
    <property type="protein sequence ID" value="KAA0722484.1"/>
    <property type="molecule type" value="Genomic_DNA"/>
</dbReference>
<dbReference type="InterPro" id="IPR012317">
    <property type="entry name" value="Poly(ADP-ribose)pol_cat_dom"/>
</dbReference>
<evidence type="ECO:0000259" key="2">
    <source>
        <dbReference type="Pfam" id="PF00644"/>
    </source>
</evidence>
<dbReference type="GO" id="GO:0003950">
    <property type="term" value="F:NAD+ poly-ADP-ribosyltransferase activity"/>
    <property type="evidence" value="ECO:0007669"/>
    <property type="project" value="InterPro"/>
</dbReference>
<protein>
    <recommendedName>
        <fullName evidence="2">PARP catalytic domain-containing protein</fullName>
    </recommendedName>
</protein>
<accession>A0A5A9PJC3</accession>
<name>A0A5A9PJC3_9TELE</name>
<keyword evidence="4" id="KW-1185">Reference proteome</keyword>
<dbReference type="Pfam" id="PF00644">
    <property type="entry name" value="PARP"/>
    <property type="match status" value="1"/>
</dbReference>
<dbReference type="PANTHER" id="PTHR36542:SF2">
    <property type="entry name" value="GIG2-LIKE PROTEIN DRED-RELATED"/>
    <property type="match status" value="1"/>
</dbReference>
<comment type="similarity">
    <text evidence="1">Belongs to the ARTD/PARP family.</text>
</comment>
<evidence type="ECO:0000313" key="3">
    <source>
        <dbReference type="EMBL" id="KAA0722484.1"/>
    </source>
</evidence>
<reference evidence="3 4" key="1">
    <citation type="journal article" date="2019" name="Mol. Ecol. Resour.">
        <title>Chromosome-level genome assembly of Triplophysa tibetana, a fish adapted to the harsh high-altitude environment of the Tibetan Plateau.</title>
        <authorList>
            <person name="Yang X."/>
            <person name="Liu H."/>
            <person name="Ma Z."/>
            <person name="Zou Y."/>
            <person name="Zou M."/>
            <person name="Mao Y."/>
            <person name="Li X."/>
            <person name="Wang H."/>
            <person name="Chen T."/>
            <person name="Wang W."/>
            <person name="Yang R."/>
        </authorList>
    </citation>
    <scope>NUCLEOTIDE SEQUENCE [LARGE SCALE GENOMIC DNA]</scope>
    <source>
        <strain evidence="3">TTIB1903HZAU</strain>
        <tissue evidence="3">Muscle</tissue>
    </source>
</reference>
<dbReference type="PANTHER" id="PTHR36542">
    <property type="entry name" value="GIG2-LIKE PROTEIN DRED-RELATED"/>
    <property type="match status" value="1"/>
</dbReference>
<dbReference type="GO" id="GO:0005737">
    <property type="term" value="C:cytoplasm"/>
    <property type="evidence" value="ECO:0007669"/>
    <property type="project" value="TreeGrafter"/>
</dbReference>
<organism evidence="3 4">
    <name type="scientific">Triplophysa tibetana</name>
    <dbReference type="NCBI Taxonomy" id="1572043"/>
    <lineage>
        <taxon>Eukaryota</taxon>
        <taxon>Metazoa</taxon>
        <taxon>Chordata</taxon>
        <taxon>Craniata</taxon>
        <taxon>Vertebrata</taxon>
        <taxon>Euteleostomi</taxon>
        <taxon>Actinopterygii</taxon>
        <taxon>Neopterygii</taxon>
        <taxon>Teleostei</taxon>
        <taxon>Ostariophysi</taxon>
        <taxon>Cypriniformes</taxon>
        <taxon>Nemacheilidae</taxon>
        <taxon>Triplophysa</taxon>
    </lineage>
</organism>
<dbReference type="SUPFAM" id="SSF56399">
    <property type="entry name" value="ADP-ribosylation"/>
    <property type="match status" value="1"/>
</dbReference>
<dbReference type="Gene3D" id="3.90.175.10">
    <property type="entry name" value="Diphtheria Toxin, domain 1"/>
    <property type="match status" value="1"/>
</dbReference>
<comment type="caution">
    <text evidence="3">The sequence shown here is derived from an EMBL/GenBank/DDBJ whole genome shotgun (WGS) entry which is preliminary data.</text>
</comment>
<proteinExistence type="inferred from homology"/>
<dbReference type="Proteomes" id="UP000324632">
    <property type="component" value="Chromosome 4"/>
</dbReference>
<dbReference type="AlphaFoldDB" id="A0A5A9PJC3"/>
<gene>
    <name evidence="3" type="ORF">E1301_Tti007060</name>
</gene>
<evidence type="ECO:0000313" key="4">
    <source>
        <dbReference type="Proteomes" id="UP000324632"/>
    </source>
</evidence>
<sequence>MAFWFGAPVNPCFTYPQYYFDGLQPICFQGQNSYIMYHGTTLANAMRIMNDGFRRSTGGMLGPGVYVTRSFEKASHYPTQSYGQPLAVLQLSVRVGKVKKITYQGHPLQMTWHRHGYDTAWVPPNCGMVASGLEEDCVYDPRRIKVLDIIPNRRYW</sequence>
<feature type="domain" description="PARP catalytic" evidence="2">
    <location>
        <begin position="30"/>
        <end position="108"/>
    </location>
</feature>